<feature type="region of interest" description="Disordered" evidence="1">
    <location>
        <begin position="85"/>
        <end position="163"/>
    </location>
</feature>
<accession>A0A4Q7ND90</accession>
<dbReference type="InterPro" id="IPR036388">
    <property type="entry name" value="WH-like_DNA-bd_sf"/>
</dbReference>
<comment type="caution">
    <text evidence="2">The sequence shown here is derived from an EMBL/GenBank/DDBJ whole genome shotgun (WGS) entry which is preliminary data.</text>
</comment>
<dbReference type="EMBL" id="SGXC01000002">
    <property type="protein sequence ID" value="RZS80637.1"/>
    <property type="molecule type" value="Genomic_DNA"/>
</dbReference>
<protein>
    <submittedName>
        <fullName evidence="2">Helix-turn-helix protein</fullName>
    </submittedName>
</protein>
<evidence type="ECO:0000313" key="2">
    <source>
        <dbReference type="EMBL" id="RZS80637.1"/>
    </source>
</evidence>
<proteinExistence type="predicted"/>
<dbReference type="Pfam" id="PF13730">
    <property type="entry name" value="HTH_36"/>
    <property type="match status" value="1"/>
</dbReference>
<evidence type="ECO:0000256" key="1">
    <source>
        <dbReference type="SAM" id="MobiDB-lite"/>
    </source>
</evidence>
<feature type="compositionally biased region" description="Pro residues" evidence="1">
    <location>
        <begin position="140"/>
        <end position="150"/>
    </location>
</feature>
<feature type="compositionally biased region" description="Low complexity" evidence="1">
    <location>
        <begin position="99"/>
        <end position="109"/>
    </location>
</feature>
<organism evidence="2 3">
    <name type="scientific">Pigmentiphaga kullae</name>
    <dbReference type="NCBI Taxonomy" id="151784"/>
    <lineage>
        <taxon>Bacteria</taxon>
        <taxon>Pseudomonadati</taxon>
        <taxon>Pseudomonadota</taxon>
        <taxon>Betaproteobacteria</taxon>
        <taxon>Burkholderiales</taxon>
        <taxon>Alcaligenaceae</taxon>
        <taxon>Pigmentiphaga</taxon>
    </lineage>
</organism>
<evidence type="ECO:0000313" key="3">
    <source>
        <dbReference type="Proteomes" id="UP000292445"/>
    </source>
</evidence>
<keyword evidence="3" id="KW-1185">Reference proteome</keyword>
<gene>
    <name evidence="2" type="ORF">EV675_3249</name>
</gene>
<reference evidence="2 3" key="1">
    <citation type="submission" date="2019-02" db="EMBL/GenBank/DDBJ databases">
        <title>Genomic Encyclopedia of Type Strains, Phase IV (KMG-IV): sequencing the most valuable type-strain genomes for metagenomic binning, comparative biology and taxonomic classification.</title>
        <authorList>
            <person name="Goeker M."/>
        </authorList>
    </citation>
    <scope>NUCLEOTIDE SEQUENCE [LARGE SCALE GENOMIC DNA]</scope>
    <source>
        <strain evidence="2 3">K24</strain>
    </source>
</reference>
<dbReference type="Proteomes" id="UP000292445">
    <property type="component" value="Unassembled WGS sequence"/>
</dbReference>
<dbReference type="AlphaFoldDB" id="A0A4Q7ND90"/>
<dbReference type="Gene3D" id="1.10.10.10">
    <property type="entry name" value="Winged helix-like DNA-binding domain superfamily/Winged helix DNA-binding domain"/>
    <property type="match status" value="1"/>
</dbReference>
<name>A0A4Q7ND90_9BURK</name>
<feature type="compositionally biased region" description="Basic and acidic residues" evidence="1">
    <location>
        <begin position="129"/>
        <end position="139"/>
    </location>
</feature>
<dbReference type="RefSeq" id="WP_165404629.1">
    <property type="nucleotide sequence ID" value="NZ_SGXC01000002.1"/>
</dbReference>
<sequence>MSTVVMSAVWPLQGMTPAQKAVLVSLADNANDEGVCWPSVATIVMRTCLSERAVQVAIKWLVQAQALGVRQRDGRSTVYQVTPAAYAPPQEMHPRKSRTPAANAPTPADAAPPPPQQVHPTPADAAPRTVKEPKREPSKEPPLPSGPGKPPRAGKRPPDESVEAFKEACRATWGSYAAAYEDRYDIAPVRNAKTNAGVAQLVKRLGASEAPQVAAWFLTVKEPFVVNAMHDLGQLLNRAEAYRTQWATGRAAPAASKGGGHQSEAWNHDMDDALARAQAGTGRAAAATGEVIDV</sequence>